<dbReference type="InterPro" id="IPR013083">
    <property type="entry name" value="Znf_RING/FYVE/PHD"/>
</dbReference>
<dbReference type="InterPro" id="IPR001841">
    <property type="entry name" value="Znf_RING"/>
</dbReference>
<reference evidence="4" key="2">
    <citation type="journal article" date="2017" name="Nat. Plants">
        <title>The Aegilops tauschii genome reveals multiple impacts of transposons.</title>
        <authorList>
            <person name="Zhao G."/>
            <person name="Zou C."/>
            <person name="Li K."/>
            <person name="Wang K."/>
            <person name="Li T."/>
            <person name="Gao L."/>
            <person name="Zhang X."/>
            <person name="Wang H."/>
            <person name="Yang Z."/>
            <person name="Liu X."/>
            <person name="Jiang W."/>
            <person name="Mao L."/>
            <person name="Kong X."/>
            <person name="Jiao Y."/>
            <person name="Jia J."/>
        </authorList>
    </citation>
    <scope>NUCLEOTIDE SEQUENCE [LARGE SCALE GENOMIC DNA]</scope>
    <source>
        <strain evidence="4">cv. AL8/78</strain>
    </source>
</reference>
<reference evidence="4" key="1">
    <citation type="journal article" date="2014" name="Science">
        <title>Ancient hybridizations among the ancestral genomes of bread wheat.</title>
        <authorList>
            <consortium name="International Wheat Genome Sequencing Consortium,"/>
            <person name="Marcussen T."/>
            <person name="Sandve S.R."/>
            <person name="Heier L."/>
            <person name="Spannagl M."/>
            <person name="Pfeifer M."/>
            <person name="Jakobsen K.S."/>
            <person name="Wulff B.B."/>
            <person name="Steuernagel B."/>
            <person name="Mayer K.F."/>
            <person name="Olsen O.A."/>
        </authorList>
    </citation>
    <scope>NUCLEOTIDE SEQUENCE [LARGE SCALE GENOMIC DNA]</scope>
    <source>
        <strain evidence="4">cv. AL8/78</strain>
    </source>
</reference>
<protein>
    <recommendedName>
        <fullName evidence="2">RING-type domain-containing protein</fullName>
    </recommendedName>
</protein>
<reference evidence="3" key="5">
    <citation type="journal article" date="2021" name="G3 (Bethesda)">
        <title>Aegilops tauschii genome assembly Aet v5.0 features greater sequence contiguity and improved annotation.</title>
        <authorList>
            <person name="Wang L."/>
            <person name="Zhu T."/>
            <person name="Rodriguez J.C."/>
            <person name="Deal K.R."/>
            <person name="Dubcovsky J."/>
            <person name="McGuire P.E."/>
            <person name="Lux T."/>
            <person name="Spannagl M."/>
            <person name="Mayer K.F.X."/>
            <person name="Baldrich P."/>
            <person name="Meyers B.C."/>
            <person name="Huo N."/>
            <person name="Gu Y.Q."/>
            <person name="Zhou H."/>
            <person name="Devos K.M."/>
            <person name="Bennetzen J.L."/>
            <person name="Unver T."/>
            <person name="Budak H."/>
            <person name="Gulick P.J."/>
            <person name="Galiba G."/>
            <person name="Kalapos B."/>
            <person name="Nelson D.R."/>
            <person name="Li P."/>
            <person name="You F.M."/>
            <person name="Luo M.C."/>
            <person name="Dvorak J."/>
        </authorList>
    </citation>
    <scope>NUCLEOTIDE SEQUENCE [LARGE SCALE GENOMIC DNA]</scope>
    <source>
        <strain evidence="3">cv. AL8/78</strain>
    </source>
</reference>
<dbReference type="SMART" id="SM00184">
    <property type="entry name" value="RING"/>
    <property type="match status" value="1"/>
</dbReference>
<dbReference type="GO" id="GO:0004842">
    <property type="term" value="F:ubiquitin-protein transferase activity"/>
    <property type="evidence" value="ECO:0007669"/>
    <property type="project" value="InterPro"/>
</dbReference>
<keyword evidence="1" id="KW-0863">Zinc-finger</keyword>
<dbReference type="Proteomes" id="UP000015105">
    <property type="component" value="Chromosome 4D"/>
</dbReference>
<dbReference type="InterPro" id="IPR037381">
    <property type="entry name" value="RFWD3"/>
</dbReference>
<dbReference type="PANTHER" id="PTHR16047:SF10">
    <property type="entry name" value="TRANSDUCIN_WD40 REPEAT-LIKE SUPERFAMILY PROTEIN"/>
    <property type="match status" value="1"/>
</dbReference>
<dbReference type="PANTHER" id="PTHR16047">
    <property type="entry name" value="RFWD3 PROTEIN"/>
    <property type="match status" value="1"/>
</dbReference>
<evidence type="ECO:0000313" key="3">
    <source>
        <dbReference type="EnsemblPlants" id="AET4Gv20862000.6"/>
    </source>
</evidence>
<dbReference type="GO" id="GO:0036297">
    <property type="term" value="P:interstrand cross-link repair"/>
    <property type="evidence" value="ECO:0007669"/>
    <property type="project" value="InterPro"/>
</dbReference>
<dbReference type="Gene3D" id="3.30.40.10">
    <property type="entry name" value="Zinc/RING finger domain, C3HC4 (zinc finger)"/>
    <property type="match status" value="1"/>
</dbReference>
<dbReference type="PROSITE" id="PS50089">
    <property type="entry name" value="ZF_RING_2"/>
    <property type="match status" value="1"/>
</dbReference>
<keyword evidence="1" id="KW-0862">Zinc</keyword>
<dbReference type="AlphaFoldDB" id="A0A453JBT7"/>
<dbReference type="CDD" id="cd16450">
    <property type="entry name" value="mRING-C3HGC3_RFWD3"/>
    <property type="match status" value="1"/>
</dbReference>
<evidence type="ECO:0000313" key="4">
    <source>
        <dbReference type="Proteomes" id="UP000015105"/>
    </source>
</evidence>
<dbReference type="Gramene" id="AET4Gv20862000.6">
    <property type="protein sequence ID" value="AET4Gv20862000.6"/>
    <property type="gene ID" value="AET4Gv20862000"/>
</dbReference>
<sequence length="258" mass="28442">PSCPVCMEPWTSEGEHRISCIPCGHVYGRSCLERWLTQRGNASATCPQCGRRFKHKDIINIYAPEVAVPNNDLEKQLRFCRQKLESLEEVVLKQGKLLDEIISEKNHRSADVGVSKRQKIAEHSDGRTYLEPSASASAASASGNSCRFVLLKELSFDGARVMGIDASNQIILASGKAPGVGGEHVLRKVYLDLVFLPKLMDITIKILKHLIVIFQCQQISMLSSHEAHTIQLPPDTKVVKDICILPGGSALFASLGRR</sequence>
<dbReference type="SUPFAM" id="SSF57850">
    <property type="entry name" value="RING/U-box"/>
    <property type="match status" value="1"/>
</dbReference>
<dbReference type="GO" id="GO:0005634">
    <property type="term" value="C:nucleus"/>
    <property type="evidence" value="ECO:0007669"/>
    <property type="project" value="InterPro"/>
</dbReference>
<reference evidence="3" key="4">
    <citation type="submission" date="2019-03" db="UniProtKB">
        <authorList>
            <consortium name="EnsemblPlants"/>
        </authorList>
    </citation>
    <scope>IDENTIFICATION</scope>
</reference>
<keyword evidence="1" id="KW-0479">Metal-binding</keyword>
<evidence type="ECO:0000256" key="1">
    <source>
        <dbReference type="PROSITE-ProRule" id="PRU00175"/>
    </source>
</evidence>
<proteinExistence type="predicted"/>
<dbReference type="EnsemblPlants" id="AET4Gv20862000.6">
    <property type="protein sequence ID" value="AET4Gv20862000.6"/>
    <property type="gene ID" value="AET4Gv20862000"/>
</dbReference>
<accession>A0A453JBT7</accession>
<dbReference type="GO" id="GO:0016567">
    <property type="term" value="P:protein ubiquitination"/>
    <property type="evidence" value="ECO:0007669"/>
    <property type="project" value="InterPro"/>
</dbReference>
<dbReference type="Pfam" id="PF13639">
    <property type="entry name" value="zf-RING_2"/>
    <property type="match status" value="1"/>
</dbReference>
<organism evidence="3 4">
    <name type="scientific">Aegilops tauschii subsp. strangulata</name>
    <name type="common">Goatgrass</name>
    <dbReference type="NCBI Taxonomy" id="200361"/>
    <lineage>
        <taxon>Eukaryota</taxon>
        <taxon>Viridiplantae</taxon>
        <taxon>Streptophyta</taxon>
        <taxon>Embryophyta</taxon>
        <taxon>Tracheophyta</taxon>
        <taxon>Spermatophyta</taxon>
        <taxon>Magnoliopsida</taxon>
        <taxon>Liliopsida</taxon>
        <taxon>Poales</taxon>
        <taxon>Poaceae</taxon>
        <taxon>BOP clade</taxon>
        <taxon>Pooideae</taxon>
        <taxon>Triticodae</taxon>
        <taxon>Triticeae</taxon>
        <taxon>Triticinae</taxon>
        <taxon>Aegilops</taxon>
    </lineage>
</organism>
<keyword evidence="4" id="KW-1185">Reference proteome</keyword>
<reference evidence="3" key="3">
    <citation type="journal article" date="2017" name="Nature">
        <title>Genome sequence of the progenitor of the wheat D genome Aegilops tauschii.</title>
        <authorList>
            <person name="Luo M.C."/>
            <person name="Gu Y.Q."/>
            <person name="Puiu D."/>
            <person name="Wang H."/>
            <person name="Twardziok S.O."/>
            <person name="Deal K.R."/>
            <person name="Huo N."/>
            <person name="Zhu T."/>
            <person name="Wang L."/>
            <person name="Wang Y."/>
            <person name="McGuire P.E."/>
            <person name="Liu S."/>
            <person name="Long H."/>
            <person name="Ramasamy R.K."/>
            <person name="Rodriguez J.C."/>
            <person name="Van S.L."/>
            <person name="Yuan L."/>
            <person name="Wang Z."/>
            <person name="Xia Z."/>
            <person name="Xiao L."/>
            <person name="Anderson O.D."/>
            <person name="Ouyang S."/>
            <person name="Liang Y."/>
            <person name="Zimin A.V."/>
            <person name="Pertea G."/>
            <person name="Qi P."/>
            <person name="Bennetzen J.L."/>
            <person name="Dai X."/>
            <person name="Dawson M.W."/>
            <person name="Muller H.G."/>
            <person name="Kugler K."/>
            <person name="Rivarola-Duarte L."/>
            <person name="Spannagl M."/>
            <person name="Mayer K.F.X."/>
            <person name="Lu F.H."/>
            <person name="Bevan M.W."/>
            <person name="Leroy P."/>
            <person name="Li P."/>
            <person name="You F.M."/>
            <person name="Sun Q."/>
            <person name="Liu Z."/>
            <person name="Lyons E."/>
            <person name="Wicker T."/>
            <person name="Salzberg S.L."/>
            <person name="Devos K.M."/>
            <person name="Dvorak J."/>
        </authorList>
    </citation>
    <scope>NUCLEOTIDE SEQUENCE [LARGE SCALE GENOMIC DNA]</scope>
    <source>
        <strain evidence="3">cv. AL8/78</strain>
    </source>
</reference>
<evidence type="ECO:0000259" key="2">
    <source>
        <dbReference type="PROSITE" id="PS50089"/>
    </source>
</evidence>
<name>A0A453JBT7_AEGTS</name>
<dbReference type="GO" id="GO:0008270">
    <property type="term" value="F:zinc ion binding"/>
    <property type="evidence" value="ECO:0007669"/>
    <property type="project" value="UniProtKB-KW"/>
</dbReference>
<feature type="domain" description="RING-type" evidence="2">
    <location>
        <begin position="3"/>
        <end position="49"/>
    </location>
</feature>